<sequence length="351" mass="39277">MKFKPANIYLGIPSLHRCPISPKDYAEFPPITNLKSIIVQYPAQPASLWQRDLSANIISSSSRTLEDLEFDWMGGEKLLDFPALGGTVFPKLAKLKVTRYFDPDNGAVQRIGHAIVASFPNLEYLVINCDYLAIFSVAGQLPNFPRSLNVLKVTGNFDTAKLACLSTIPATLRTLFLGDGDTELEIDDRVDDVPTILYELLNQQSATLEELQVSIELLNEERILEWTFPVFPALRKLCIPNCEIFSRILFETGPGSGNFGPINYAIGFPVLQVLKINTHSGNSARVRSFIPPKVPRQVVESVREADIRIFDHAITQDAHVVKQARIYARLLALFPNSRDSVIERLEVILQI</sequence>
<dbReference type="InterPro" id="IPR032675">
    <property type="entry name" value="LRR_dom_sf"/>
</dbReference>
<name>A0A226DQ61_FOLCA</name>
<dbReference type="Gene3D" id="3.80.10.10">
    <property type="entry name" value="Ribonuclease Inhibitor"/>
    <property type="match status" value="1"/>
</dbReference>
<dbReference type="AlphaFoldDB" id="A0A226DQ61"/>
<accession>A0A226DQ61</accession>
<reference evidence="1 2" key="1">
    <citation type="submission" date="2015-12" db="EMBL/GenBank/DDBJ databases">
        <title>The genome of Folsomia candida.</title>
        <authorList>
            <person name="Faddeeva A."/>
            <person name="Derks M.F."/>
            <person name="Anvar Y."/>
            <person name="Smit S."/>
            <person name="Van Straalen N."/>
            <person name="Roelofs D."/>
        </authorList>
    </citation>
    <scope>NUCLEOTIDE SEQUENCE [LARGE SCALE GENOMIC DNA]</scope>
    <source>
        <strain evidence="1 2">VU population</strain>
        <tissue evidence="1">Whole body</tissue>
    </source>
</reference>
<evidence type="ECO:0000313" key="2">
    <source>
        <dbReference type="Proteomes" id="UP000198287"/>
    </source>
</evidence>
<dbReference type="SUPFAM" id="SSF52047">
    <property type="entry name" value="RNI-like"/>
    <property type="match status" value="1"/>
</dbReference>
<dbReference type="Proteomes" id="UP000198287">
    <property type="component" value="Unassembled WGS sequence"/>
</dbReference>
<evidence type="ECO:0000313" key="1">
    <source>
        <dbReference type="EMBL" id="OXA47349.1"/>
    </source>
</evidence>
<comment type="caution">
    <text evidence="1">The sequence shown here is derived from an EMBL/GenBank/DDBJ whole genome shotgun (WGS) entry which is preliminary data.</text>
</comment>
<dbReference type="EMBL" id="LNIX01000013">
    <property type="protein sequence ID" value="OXA47349.1"/>
    <property type="molecule type" value="Genomic_DNA"/>
</dbReference>
<organism evidence="1 2">
    <name type="scientific">Folsomia candida</name>
    <name type="common">Springtail</name>
    <dbReference type="NCBI Taxonomy" id="158441"/>
    <lineage>
        <taxon>Eukaryota</taxon>
        <taxon>Metazoa</taxon>
        <taxon>Ecdysozoa</taxon>
        <taxon>Arthropoda</taxon>
        <taxon>Hexapoda</taxon>
        <taxon>Collembola</taxon>
        <taxon>Entomobryomorpha</taxon>
        <taxon>Isotomoidea</taxon>
        <taxon>Isotomidae</taxon>
        <taxon>Proisotominae</taxon>
        <taxon>Folsomia</taxon>
    </lineage>
</organism>
<gene>
    <name evidence="1" type="ORF">Fcan01_17641</name>
</gene>
<protein>
    <submittedName>
        <fullName evidence="1">Uncharacterized protein</fullName>
    </submittedName>
</protein>
<proteinExistence type="predicted"/>
<keyword evidence="2" id="KW-1185">Reference proteome</keyword>